<comment type="caution">
    <text evidence="2">The sequence shown here is derived from an EMBL/GenBank/DDBJ whole genome shotgun (WGS) entry which is preliminary data.</text>
</comment>
<evidence type="ECO:0000256" key="1">
    <source>
        <dbReference type="SAM" id="MobiDB-lite"/>
    </source>
</evidence>
<reference evidence="2" key="1">
    <citation type="journal article" date="2023" name="Mol. Phylogenet. Evol.">
        <title>Genome-scale phylogeny and comparative genomics of the fungal order Sordariales.</title>
        <authorList>
            <person name="Hensen N."/>
            <person name="Bonometti L."/>
            <person name="Westerberg I."/>
            <person name="Brannstrom I.O."/>
            <person name="Guillou S."/>
            <person name="Cros-Aarteil S."/>
            <person name="Calhoun S."/>
            <person name="Haridas S."/>
            <person name="Kuo A."/>
            <person name="Mondo S."/>
            <person name="Pangilinan J."/>
            <person name="Riley R."/>
            <person name="LaButti K."/>
            <person name="Andreopoulos B."/>
            <person name="Lipzen A."/>
            <person name="Chen C."/>
            <person name="Yan M."/>
            <person name="Daum C."/>
            <person name="Ng V."/>
            <person name="Clum A."/>
            <person name="Steindorff A."/>
            <person name="Ohm R.A."/>
            <person name="Martin F."/>
            <person name="Silar P."/>
            <person name="Natvig D.O."/>
            <person name="Lalanne C."/>
            <person name="Gautier V."/>
            <person name="Ament-Velasquez S.L."/>
            <person name="Kruys A."/>
            <person name="Hutchinson M.I."/>
            <person name="Powell A.J."/>
            <person name="Barry K."/>
            <person name="Miller A.N."/>
            <person name="Grigoriev I.V."/>
            <person name="Debuchy R."/>
            <person name="Gladieux P."/>
            <person name="Hiltunen Thoren M."/>
            <person name="Johannesson H."/>
        </authorList>
    </citation>
    <scope>NUCLEOTIDE SEQUENCE</scope>
    <source>
        <strain evidence="2">CBS 123565</strain>
    </source>
</reference>
<name>A0AAN6UGL2_9PEZI</name>
<feature type="compositionally biased region" description="Basic and acidic residues" evidence="1">
    <location>
        <begin position="298"/>
        <end position="316"/>
    </location>
</feature>
<evidence type="ECO:0000313" key="2">
    <source>
        <dbReference type="EMBL" id="KAK4132642.1"/>
    </source>
</evidence>
<dbReference type="AlphaFoldDB" id="A0AAN6UGL2"/>
<dbReference type="EMBL" id="MU853416">
    <property type="protein sequence ID" value="KAK4132642.1"/>
    <property type="molecule type" value="Genomic_DNA"/>
</dbReference>
<feature type="compositionally biased region" description="Low complexity" evidence="1">
    <location>
        <begin position="130"/>
        <end position="139"/>
    </location>
</feature>
<accession>A0AAN6UGL2</accession>
<sequence length="662" mass="71199">MCTYDYTPYTGCHDGQQHFYIQWMKCDRARDNNKYCSLQKSTEAEVLRKLSTNVLSCPLHGPIAVQQQIFDALQQKTPDGIASRYQREQTEEPRARNTTRRGRTSEKRSEPPARKEVRKRRPVRDVHPGSSDSESSSDSPVRPRTADGPKRPPASELAERRKTSMVRGNLHRRASSAELLPAARVLPMRLGRSEVSLPLKSEPEAQVDDVPKQTGPRSILKSPMCRGIIGLPSSPDMLHRAKSEGLLRQVKDDQGEPVEPTARNTISPSSDSSPDHSSEQVPFGNGTSRRGRRAGARSIRDRSVDTVMRRIDEHVIAEGIDGPEVGARQSTSPPRASISTPRSSTTTSPEPQNREFSMAQCIVATTSSGAPIYGNDDPRPRLHTLRIPQQGDPHFRGASPASAATPLQQDSPQQSLRVRNSFRHASSPASALNITISPQRNDETSSIRSTKSRRFEDHVADGRKWATAARAPMPINGAAVAAAAAATASRSPPTDVLLAHMSESSLPLAAPGTALSAARESIDSGYRSGPGHQHHRQRSRDVGAAAAEKGTGTGTGTGAGCGGGGRLLQKTPPHPRQLPGQDGMQGPGAAPAPASDSWPLGVQGLPPCALPVSLMSPGLQSEFDVSVGKPGKVSLLQRIGLRKKFGGRLWDRGGQRDVGVEG</sequence>
<dbReference type="Proteomes" id="UP001304895">
    <property type="component" value="Unassembled WGS sequence"/>
</dbReference>
<feature type="compositionally biased region" description="Low complexity" evidence="1">
    <location>
        <begin position="330"/>
        <end position="351"/>
    </location>
</feature>
<keyword evidence="3" id="KW-1185">Reference proteome</keyword>
<feature type="compositionally biased region" description="Basic and acidic residues" evidence="1">
    <location>
        <begin position="85"/>
        <end position="95"/>
    </location>
</feature>
<feature type="region of interest" description="Disordered" evidence="1">
    <location>
        <begin position="438"/>
        <end position="458"/>
    </location>
</feature>
<proteinExistence type="predicted"/>
<protein>
    <submittedName>
        <fullName evidence="2">Uncharacterized protein</fullName>
    </submittedName>
</protein>
<feature type="region of interest" description="Disordered" evidence="1">
    <location>
        <begin position="522"/>
        <end position="600"/>
    </location>
</feature>
<gene>
    <name evidence="2" type="ORF">BT67DRAFT_443542</name>
</gene>
<feature type="region of interest" description="Disordered" evidence="1">
    <location>
        <begin position="387"/>
        <end position="413"/>
    </location>
</feature>
<evidence type="ECO:0000313" key="3">
    <source>
        <dbReference type="Proteomes" id="UP001304895"/>
    </source>
</evidence>
<reference evidence="2" key="2">
    <citation type="submission" date="2023-05" db="EMBL/GenBank/DDBJ databases">
        <authorList>
            <consortium name="Lawrence Berkeley National Laboratory"/>
            <person name="Steindorff A."/>
            <person name="Hensen N."/>
            <person name="Bonometti L."/>
            <person name="Westerberg I."/>
            <person name="Brannstrom I.O."/>
            <person name="Guillou S."/>
            <person name="Cros-Aarteil S."/>
            <person name="Calhoun S."/>
            <person name="Haridas S."/>
            <person name="Kuo A."/>
            <person name="Mondo S."/>
            <person name="Pangilinan J."/>
            <person name="Riley R."/>
            <person name="Labutti K."/>
            <person name="Andreopoulos B."/>
            <person name="Lipzen A."/>
            <person name="Chen C."/>
            <person name="Yanf M."/>
            <person name="Daum C."/>
            <person name="Ng V."/>
            <person name="Clum A."/>
            <person name="Ohm R."/>
            <person name="Martin F."/>
            <person name="Silar P."/>
            <person name="Natvig D."/>
            <person name="Lalanne C."/>
            <person name="Gautier V."/>
            <person name="Ament-Velasquez S.L."/>
            <person name="Kruys A."/>
            <person name="Hutchinson M.I."/>
            <person name="Powell A.J."/>
            <person name="Barry K."/>
            <person name="Miller A.N."/>
            <person name="Grigoriev I.V."/>
            <person name="Debuchy R."/>
            <person name="Gladieux P."/>
            <person name="Thoren M.H."/>
            <person name="Johannesson H."/>
        </authorList>
    </citation>
    <scope>NUCLEOTIDE SEQUENCE</scope>
    <source>
        <strain evidence="2">CBS 123565</strain>
    </source>
</reference>
<feature type="region of interest" description="Disordered" evidence="1">
    <location>
        <begin position="83"/>
        <end position="173"/>
    </location>
</feature>
<feature type="compositionally biased region" description="Low complexity" evidence="1">
    <location>
        <begin position="579"/>
        <end position="597"/>
    </location>
</feature>
<feature type="compositionally biased region" description="Gly residues" evidence="1">
    <location>
        <begin position="551"/>
        <end position="566"/>
    </location>
</feature>
<feature type="compositionally biased region" description="Basic and acidic residues" evidence="1">
    <location>
        <begin position="237"/>
        <end position="254"/>
    </location>
</feature>
<feature type="compositionally biased region" description="Basic and acidic residues" evidence="1">
    <location>
        <begin position="103"/>
        <end position="115"/>
    </location>
</feature>
<feature type="region of interest" description="Disordered" evidence="1">
    <location>
        <begin position="200"/>
        <end position="355"/>
    </location>
</feature>
<organism evidence="2 3">
    <name type="scientific">Trichocladium antarcticum</name>
    <dbReference type="NCBI Taxonomy" id="1450529"/>
    <lineage>
        <taxon>Eukaryota</taxon>
        <taxon>Fungi</taxon>
        <taxon>Dikarya</taxon>
        <taxon>Ascomycota</taxon>
        <taxon>Pezizomycotina</taxon>
        <taxon>Sordariomycetes</taxon>
        <taxon>Sordariomycetidae</taxon>
        <taxon>Sordariales</taxon>
        <taxon>Chaetomiaceae</taxon>
        <taxon>Trichocladium</taxon>
    </lineage>
</organism>